<dbReference type="Proteomes" id="UP000635477">
    <property type="component" value="Unassembled WGS sequence"/>
</dbReference>
<comment type="caution">
    <text evidence="3">The sequence shown here is derived from an EMBL/GenBank/DDBJ whole genome shotgun (WGS) entry which is preliminary data.</text>
</comment>
<reference evidence="3" key="1">
    <citation type="journal article" date="2020" name="BMC Genomics">
        <title>Correction to: Identification and distribution of gene clusters required for synthesis of sphingolipid metabolism inhibitors in diverse species of the filamentous fungus Fusarium.</title>
        <authorList>
            <person name="Kim H.S."/>
            <person name="Lohmar J.M."/>
            <person name="Busman M."/>
            <person name="Brown D.W."/>
            <person name="Naumann T.A."/>
            <person name="Divon H.H."/>
            <person name="Lysoe E."/>
            <person name="Uhlig S."/>
            <person name="Proctor R.H."/>
        </authorList>
    </citation>
    <scope>NUCLEOTIDE SEQUENCE</scope>
    <source>
        <strain evidence="3">NRRL 22465</strain>
    </source>
</reference>
<dbReference type="GO" id="GO:0003676">
    <property type="term" value="F:nucleic acid binding"/>
    <property type="evidence" value="ECO:0007669"/>
    <property type="project" value="InterPro"/>
</dbReference>
<organism evidence="3 4">
    <name type="scientific">Fusarium zealandicum</name>
    <dbReference type="NCBI Taxonomy" id="1053134"/>
    <lineage>
        <taxon>Eukaryota</taxon>
        <taxon>Fungi</taxon>
        <taxon>Dikarya</taxon>
        <taxon>Ascomycota</taxon>
        <taxon>Pezizomycotina</taxon>
        <taxon>Sordariomycetes</taxon>
        <taxon>Hypocreomycetidae</taxon>
        <taxon>Hypocreales</taxon>
        <taxon>Nectriaceae</taxon>
        <taxon>Fusarium</taxon>
        <taxon>Fusarium staphyleae species complex</taxon>
    </lineage>
</organism>
<dbReference type="InterPro" id="IPR035979">
    <property type="entry name" value="RBD_domain_sf"/>
</dbReference>
<gene>
    <name evidence="3" type="ORF">FZEAL_9559</name>
</gene>
<dbReference type="AlphaFoldDB" id="A0A8H4XFS8"/>
<feature type="non-terminal residue" evidence="3">
    <location>
        <position position="1"/>
    </location>
</feature>
<dbReference type="Pfam" id="PF04059">
    <property type="entry name" value="RRM_2"/>
    <property type="match status" value="1"/>
</dbReference>
<feature type="domain" description="Mei2-like C-terminal RNA recognition motif" evidence="2">
    <location>
        <begin position="477"/>
        <end position="541"/>
    </location>
</feature>
<dbReference type="InterPro" id="IPR007201">
    <property type="entry name" value="Mei2-like_Rrm_C"/>
</dbReference>
<name>A0A8H4XFS8_9HYPO</name>
<accession>A0A8H4XFS8</accession>
<proteinExistence type="predicted"/>
<evidence type="ECO:0000313" key="4">
    <source>
        <dbReference type="Proteomes" id="UP000635477"/>
    </source>
</evidence>
<sequence length="545" mass="59487">MAAHRDKGFNPMSPRSEAPQVDSFQSTPETRLPMFSPEDGPSKASGRSGRVPAHLVATPARRLPITAYPLDPVAAQFENDPFVVSPARGTGLSPTASAFKPLVNSRVPQGYNFSGQNSIISPQLSDDMMVSRVLEVSASTPVSVSDVGNYLAAMFQKGTKLHGGRQLEAAGGRVRVYFEDLRDAGWAFSGLRQAKNGWIVCYINTDQSKNASDKLNDLGQICVYAAPPRGTIADPTQVVEATQKGLNSQGQLFALSKLVNYPDGSFRGVAQFCKAADAAQAVQALNHRMVDGIFLEIAAPPRDRLPAANQEDLTAAMHGLSMTQAPNTSHQHLGSGTRVPSGVYQPAFSMQSMQSMQAMQAMQSMQSMQAMHPTMLPSSNMPYVVDGLPQGPQFAHMNQMTPYPMVGPLYQTPPSPALTANTGFSPSRFHGYGVGNGFGRFDMRRQQVPRPLNAPSNRPINSNTVQLKELIAGRDCRTTVMLRNIPNKVDQPMLKRIIDQSSFGRYDFMYLRIDFANECNVGYAFINFAKAEYIIPFMHERASSR</sequence>
<evidence type="ECO:0000256" key="1">
    <source>
        <dbReference type="SAM" id="MobiDB-lite"/>
    </source>
</evidence>
<dbReference type="OrthoDB" id="417481at2759"/>
<keyword evidence="4" id="KW-1185">Reference proteome</keyword>
<protein>
    <recommendedName>
        <fullName evidence="2">Mei2-like C-terminal RNA recognition motif domain-containing protein</fullName>
    </recommendedName>
</protein>
<dbReference type="EMBL" id="JABEYC010000904">
    <property type="protein sequence ID" value="KAF4972616.1"/>
    <property type="molecule type" value="Genomic_DNA"/>
</dbReference>
<dbReference type="SUPFAM" id="SSF54928">
    <property type="entry name" value="RNA-binding domain, RBD"/>
    <property type="match status" value="1"/>
</dbReference>
<evidence type="ECO:0000313" key="3">
    <source>
        <dbReference type="EMBL" id="KAF4972616.1"/>
    </source>
</evidence>
<feature type="region of interest" description="Disordered" evidence="1">
    <location>
        <begin position="1"/>
        <end position="50"/>
    </location>
</feature>
<reference evidence="3" key="2">
    <citation type="submission" date="2020-05" db="EMBL/GenBank/DDBJ databases">
        <authorList>
            <person name="Kim H.-S."/>
            <person name="Proctor R.H."/>
            <person name="Brown D.W."/>
        </authorList>
    </citation>
    <scope>NUCLEOTIDE SEQUENCE</scope>
    <source>
        <strain evidence="3">NRRL 22465</strain>
    </source>
</reference>
<evidence type="ECO:0000259" key="2">
    <source>
        <dbReference type="Pfam" id="PF04059"/>
    </source>
</evidence>